<feature type="chain" id="PRO_5026809062" evidence="1">
    <location>
        <begin position="24"/>
        <end position="526"/>
    </location>
</feature>
<reference evidence="2 3" key="1">
    <citation type="submission" date="2019-10" db="EMBL/GenBank/DDBJ databases">
        <title>A soil myxobacterium in the family Polyangiaceae.</title>
        <authorList>
            <person name="Li Y."/>
            <person name="Wang J."/>
        </authorList>
    </citation>
    <scope>NUCLEOTIDE SEQUENCE [LARGE SCALE GENOMIC DNA]</scope>
    <source>
        <strain evidence="2 3">DSM 14734</strain>
    </source>
</reference>
<gene>
    <name evidence="2" type="ORF">GF068_25600</name>
</gene>
<keyword evidence="1" id="KW-0732">Signal</keyword>
<dbReference type="OrthoDB" id="5484960at2"/>
<comment type="caution">
    <text evidence="2">The sequence shown here is derived from an EMBL/GenBank/DDBJ whole genome shotgun (WGS) entry which is preliminary data.</text>
</comment>
<evidence type="ECO:0000256" key="1">
    <source>
        <dbReference type="SAM" id="SignalP"/>
    </source>
</evidence>
<name>A0A6N7PWP5_9BACT</name>
<dbReference type="AlphaFoldDB" id="A0A6N7PWP5"/>
<dbReference type="Pfam" id="PF10092">
    <property type="entry name" value="DUF2330"/>
    <property type="match status" value="1"/>
</dbReference>
<keyword evidence="3" id="KW-1185">Reference proteome</keyword>
<accession>A0A6N7PWP5</accession>
<dbReference type="InterPro" id="IPR019283">
    <property type="entry name" value="DUF2330"/>
</dbReference>
<organism evidence="2 3">
    <name type="scientific">Polyangium spumosum</name>
    <dbReference type="NCBI Taxonomy" id="889282"/>
    <lineage>
        <taxon>Bacteria</taxon>
        <taxon>Pseudomonadati</taxon>
        <taxon>Myxococcota</taxon>
        <taxon>Polyangia</taxon>
        <taxon>Polyangiales</taxon>
        <taxon>Polyangiaceae</taxon>
        <taxon>Polyangium</taxon>
    </lineage>
</organism>
<dbReference type="EMBL" id="WJIE01000007">
    <property type="protein sequence ID" value="MRG95266.1"/>
    <property type="molecule type" value="Genomic_DNA"/>
</dbReference>
<evidence type="ECO:0000313" key="2">
    <source>
        <dbReference type="EMBL" id="MRG95266.1"/>
    </source>
</evidence>
<feature type="signal peptide" evidence="1">
    <location>
        <begin position="1"/>
        <end position="23"/>
    </location>
</feature>
<sequence>MTRRLRFFALSCLATLGAASAFATDADACGGCFHAADDPETTVVTGHRMAFAISPTQTVLWDQVEYTGSPQEFAWVLPIKKGARLEVASNAWFEALDAATSTRVVQPQLFCADFGGGDFDNFESTDSGGSGCGCFMMSADSANYAGGGTGGGEDLAPPPPPVEVVRRETVGPYEVVTLATDTPGVLTDWLQTHGFAVDAEIQPIIDQYVAEDFDFIAMRLAPGEGVQSMKPVRVLSPGATPVMPLRMVAAGTGANTAITLYVIGEGRWEAKNFPNAKLEQAEVTWDFATQSSDYSVLRSEVLAKDNARTFLSSYARQGPLLSPVQNSTGQMTRYMTDASPQQYSTIGDLFVQTAILNGEASEFEADCAGRFLKYAPSADVVVNPCAEDGTCAAVEPGQIDARDFECAGVMEGTTLDDLAVAFTGMHPSSVWLTRIEGNLSRVALELDLELQAEKTQVEVDNWLTAGKKQNTPCVESAVAPLLKDTGATPRERRQRKEFAAALLALVGIGAALGRRVRRALPAPSAQ</sequence>
<evidence type="ECO:0000313" key="3">
    <source>
        <dbReference type="Proteomes" id="UP000440224"/>
    </source>
</evidence>
<dbReference type="Proteomes" id="UP000440224">
    <property type="component" value="Unassembled WGS sequence"/>
</dbReference>
<dbReference type="RefSeq" id="WP_153822078.1">
    <property type="nucleotide sequence ID" value="NZ_WJIE01000007.1"/>
</dbReference>
<proteinExistence type="predicted"/>
<protein>
    <submittedName>
        <fullName evidence="2">DUF2330 domain-containing protein</fullName>
    </submittedName>
</protein>